<keyword evidence="5" id="KW-0664">Pyridoxine biosynthesis</keyword>
<dbReference type="NCBIfam" id="NF010058">
    <property type="entry name" value="PRK13535.1"/>
    <property type="match status" value="1"/>
</dbReference>
<dbReference type="RefSeq" id="WP_345339954.1">
    <property type="nucleotide sequence ID" value="NZ_BAABLI010000012.1"/>
</dbReference>
<keyword evidence="4" id="KW-0520">NAD</keyword>
<protein>
    <recommendedName>
        <fullName evidence="6">Erythrose-4-phosphate dehydrogenase</fullName>
        <ecNumber evidence="6">1.2.1.72</ecNumber>
    </recommendedName>
</protein>
<name>A0ABW4XRI0_9GAMM</name>
<dbReference type="PANTHER" id="PTHR43148">
    <property type="entry name" value="GLYCERALDEHYDE-3-PHOSPHATE DEHYDROGENASE 2"/>
    <property type="match status" value="1"/>
</dbReference>
<keyword evidence="2" id="KW-0963">Cytoplasm</keyword>
<keyword evidence="10" id="KW-1185">Reference proteome</keyword>
<dbReference type="Pfam" id="PF00044">
    <property type="entry name" value="Gp_dh_N"/>
    <property type="match status" value="1"/>
</dbReference>
<dbReference type="PRINTS" id="PR00078">
    <property type="entry name" value="G3PDHDRGNASE"/>
</dbReference>
<proteinExistence type="inferred from homology"/>
<dbReference type="InterPro" id="IPR006422">
    <property type="entry name" value="E4P_DH_bac"/>
</dbReference>
<dbReference type="Proteomes" id="UP001597380">
    <property type="component" value="Unassembled WGS sequence"/>
</dbReference>
<feature type="domain" description="Glyceraldehyde 3-phosphate dehydrogenase NAD(P) binding" evidence="8">
    <location>
        <begin position="3"/>
        <end position="156"/>
    </location>
</feature>
<dbReference type="InterPro" id="IPR036291">
    <property type="entry name" value="NAD(P)-bd_dom_sf"/>
</dbReference>
<dbReference type="NCBIfam" id="TIGR01534">
    <property type="entry name" value="GAPDH-I"/>
    <property type="match status" value="1"/>
</dbReference>
<dbReference type="InterPro" id="IPR020828">
    <property type="entry name" value="GlycerAld_3-P_DH_NAD(P)-bd"/>
</dbReference>
<evidence type="ECO:0000256" key="6">
    <source>
        <dbReference type="NCBIfam" id="TIGR01532"/>
    </source>
</evidence>
<dbReference type="PIRSF" id="PIRSF000149">
    <property type="entry name" value="GAP_DH"/>
    <property type="match status" value="1"/>
</dbReference>
<dbReference type="CDD" id="cd23937">
    <property type="entry name" value="GAPDH_C_E4PDH"/>
    <property type="match status" value="1"/>
</dbReference>
<evidence type="ECO:0000256" key="1">
    <source>
        <dbReference type="ARBA" id="ARBA00007406"/>
    </source>
</evidence>
<reference evidence="10" key="1">
    <citation type="journal article" date="2019" name="Int. J. Syst. Evol. Microbiol.">
        <title>The Global Catalogue of Microorganisms (GCM) 10K type strain sequencing project: providing services to taxonomists for standard genome sequencing and annotation.</title>
        <authorList>
            <consortium name="The Broad Institute Genomics Platform"/>
            <consortium name="The Broad Institute Genome Sequencing Center for Infectious Disease"/>
            <person name="Wu L."/>
            <person name="Ma J."/>
        </authorList>
    </citation>
    <scope>NUCLEOTIDE SEQUENCE [LARGE SCALE GENOMIC DNA]</scope>
    <source>
        <strain evidence="10">CGMCC 1.10992</strain>
    </source>
</reference>
<evidence type="ECO:0000256" key="2">
    <source>
        <dbReference type="ARBA" id="ARBA00022490"/>
    </source>
</evidence>
<dbReference type="EC" id="1.2.1.72" evidence="6"/>
<dbReference type="SUPFAM" id="SSF51735">
    <property type="entry name" value="NAD(P)-binding Rossmann-fold domains"/>
    <property type="match status" value="1"/>
</dbReference>
<dbReference type="GO" id="GO:0048001">
    <property type="term" value="F:erythrose-4-phosphate dehydrogenase activity"/>
    <property type="evidence" value="ECO:0007669"/>
    <property type="project" value="UniProtKB-EC"/>
</dbReference>
<gene>
    <name evidence="9" type="primary">epd</name>
    <name evidence="9" type="ORF">ACFSJ3_14085</name>
</gene>
<evidence type="ECO:0000313" key="9">
    <source>
        <dbReference type="EMBL" id="MFD2097121.1"/>
    </source>
</evidence>
<accession>A0ABW4XRI0</accession>
<evidence type="ECO:0000256" key="7">
    <source>
        <dbReference type="RuleBase" id="RU000397"/>
    </source>
</evidence>
<evidence type="ECO:0000256" key="4">
    <source>
        <dbReference type="ARBA" id="ARBA00023027"/>
    </source>
</evidence>
<dbReference type="InterPro" id="IPR006424">
    <property type="entry name" value="Glyceraldehyde-3-P_DH_1"/>
</dbReference>
<dbReference type="SMART" id="SM00846">
    <property type="entry name" value="Gp_dh_N"/>
    <property type="match status" value="1"/>
</dbReference>
<dbReference type="CDD" id="cd17892">
    <property type="entry name" value="GAPDH_N_E4PDH"/>
    <property type="match status" value="1"/>
</dbReference>
<evidence type="ECO:0000256" key="5">
    <source>
        <dbReference type="ARBA" id="ARBA00023096"/>
    </source>
</evidence>
<keyword evidence="3 9" id="KW-0560">Oxidoreductase</keyword>
<comment type="similarity">
    <text evidence="1 7">Belongs to the glyceraldehyde-3-phosphate dehydrogenase family.</text>
</comment>
<dbReference type="NCBIfam" id="TIGR01532">
    <property type="entry name" value="E4PD_g-proteo"/>
    <property type="match status" value="1"/>
</dbReference>
<dbReference type="Pfam" id="PF02800">
    <property type="entry name" value="Gp_dh_C"/>
    <property type="match status" value="1"/>
</dbReference>
<dbReference type="InterPro" id="IPR020829">
    <property type="entry name" value="GlycerAld_3-P_DH_cat"/>
</dbReference>
<dbReference type="Gene3D" id="3.40.50.720">
    <property type="entry name" value="NAD(P)-binding Rossmann-like Domain"/>
    <property type="match status" value="1"/>
</dbReference>
<dbReference type="Gene3D" id="3.30.360.10">
    <property type="entry name" value="Dihydrodipicolinate Reductase, domain 2"/>
    <property type="match status" value="1"/>
</dbReference>
<evidence type="ECO:0000259" key="8">
    <source>
        <dbReference type="SMART" id="SM00846"/>
    </source>
</evidence>
<dbReference type="InterPro" id="IPR020831">
    <property type="entry name" value="GlycerAld/Erythrose_P_DH"/>
</dbReference>
<dbReference type="SUPFAM" id="SSF55347">
    <property type="entry name" value="Glyceraldehyde-3-phosphate dehydrogenase-like, C-terminal domain"/>
    <property type="match status" value="1"/>
</dbReference>
<dbReference type="EMBL" id="JBHUHT010000016">
    <property type="protein sequence ID" value="MFD2097121.1"/>
    <property type="molecule type" value="Genomic_DNA"/>
</dbReference>
<evidence type="ECO:0000256" key="3">
    <source>
        <dbReference type="ARBA" id="ARBA00023002"/>
    </source>
</evidence>
<comment type="caution">
    <text evidence="9">The sequence shown here is derived from an EMBL/GenBank/DDBJ whole genome shotgun (WGS) entry which is preliminary data.</text>
</comment>
<sequence length="351" mass="38793">MTIRVAINGYGRIGRSVLRALYERNEQDIKVVAINELADADGIAHLTRYDTTHGRFSESVELTEQGLRVGDDDIALFQQADISQLPWDQLGVDIVFECTGSFNRRGHAQMHLDAGAKKVLFSQPARKEADVDATVIWGVNHDVLEPEHTIISNGSCTTNCIVPVIKLLDDAFGIESGAITTIHSAMNDQPVIDAYHPDLRRTRAAGHSIIPVDTKLSAGVERILPKFAGRFEAIAVRVPTINVTAMDLSVTVHKKVTIRDVNQLLQNAAKGEFSQILSYTDEPLVSADFNHDPHSSIVDGTQTRVSHHHLIKLLVWCDNEWGFANRMIDTARSIMNAVSQTQPDSLNFSRT</sequence>
<organism evidence="9 10">
    <name type="scientific">Corallincola platygyrae</name>
    <dbReference type="NCBI Taxonomy" id="1193278"/>
    <lineage>
        <taxon>Bacteria</taxon>
        <taxon>Pseudomonadati</taxon>
        <taxon>Pseudomonadota</taxon>
        <taxon>Gammaproteobacteria</taxon>
        <taxon>Alteromonadales</taxon>
        <taxon>Psychromonadaceae</taxon>
        <taxon>Corallincola</taxon>
    </lineage>
</organism>
<evidence type="ECO:0000313" key="10">
    <source>
        <dbReference type="Proteomes" id="UP001597380"/>
    </source>
</evidence>